<dbReference type="InterPro" id="IPR038161">
    <property type="entry name" value="VirB9/CagX/TrbG_C_sf"/>
</dbReference>
<gene>
    <name evidence="3" type="ORF">R77560_04460</name>
</gene>
<dbReference type="Pfam" id="PF03524">
    <property type="entry name" value="CagX"/>
    <property type="match status" value="1"/>
</dbReference>
<sequence>MISACLPAMAVPPEHLFGSPDVNTVTVPTDGSIATVNQVPEAVRKAQQMVASVTAQQAGGAKVVTLPFHAQETFAIPIRPGMFTTISFPKDEPVQQIAVSTPAAVQLQVNATANIAMLKLVQPMVVTATAVTSKHIYYLRIEPAQGEWYQGVSWAFDNEQFGASSMGGGLYVAPSAAANTPAASTDTGASDLGGLYNGAPNFNYRIAGDAAFKPTAVWDNGRFTWVQFANNIQELPALFADGPNGLEIVNYTVHNHGSQILVNRLMDKFVLKLGKVETTVTAQGAR</sequence>
<accession>A0AAD2BUK2</accession>
<keyword evidence="2" id="KW-0732">Signal</keyword>
<dbReference type="AlphaFoldDB" id="A0AAD2BUK2"/>
<dbReference type="EMBL" id="CATZAZ010000015">
    <property type="protein sequence ID" value="CAJ0806673.1"/>
    <property type="molecule type" value="Genomic_DNA"/>
</dbReference>
<dbReference type="InterPro" id="IPR010258">
    <property type="entry name" value="Conjugal_tfr_TrbG/VirB9/CagX"/>
</dbReference>
<reference evidence="3" key="1">
    <citation type="submission" date="2023-07" db="EMBL/GenBank/DDBJ databases">
        <authorList>
            <person name="Peeters C."/>
        </authorList>
    </citation>
    <scope>NUCLEOTIDE SEQUENCE</scope>
    <source>
        <strain evidence="3">R-77560</strain>
    </source>
</reference>
<proteinExistence type="inferred from homology"/>
<comment type="similarity">
    <text evidence="1">Belongs to the TrbG/VirB9 family.</text>
</comment>
<evidence type="ECO:0000256" key="2">
    <source>
        <dbReference type="ARBA" id="ARBA00022729"/>
    </source>
</evidence>
<dbReference type="InterPro" id="IPR033645">
    <property type="entry name" value="VirB9/CagX/TrbG_C"/>
</dbReference>
<protein>
    <submittedName>
        <fullName evidence="3">Uncharacterized protein</fullName>
    </submittedName>
</protein>
<dbReference type="Gene3D" id="2.60.40.2500">
    <property type="match status" value="1"/>
</dbReference>
<evidence type="ECO:0000313" key="4">
    <source>
        <dbReference type="Proteomes" id="UP001189756"/>
    </source>
</evidence>
<dbReference type="Proteomes" id="UP001189756">
    <property type="component" value="Unassembled WGS sequence"/>
</dbReference>
<organism evidence="3 4">
    <name type="scientific">Ralstonia thomasii</name>
    <dbReference type="NCBI Taxonomy" id="3058596"/>
    <lineage>
        <taxon>Bacteria</taxon>
        <taxon>Pseudomonadati</taxon>
        <taxon>Pseudomonadota</taxon>
        <taxon>Betaproteobacteria</taxon>
        <taxon>Burkholderiales</taxon>
        <taxon>Burkholderiaceae</taxon>
        <taxon>Ralstonia</taxon>
    </lineage>
</organism>
<name>A0AAD2BUK2_9RALS</name>
<evidence type="ECO:0000256" key="1">
    <source>
        <dbReference type="ARBA" id="ARBA00006135"/>
    </source>
</evidence>
<evidence type="ECO:0000313" key="3">
    <source>
        <dbReference type="EMBL" id="CAJ0806673.1"/>
    </source>
</evidence>
<comment type="caution">
    <text evidence="3">The sequence shown here is derived from an EMBL/GenBank/DDBJ whole genome shotgun (WGS) entry which is preliminary data.</text>
</comment>
<dbReference type="CDD" id="cd06911">
    <property type="entry name" value="VirB9_CagX_TrbG"/>
    <property type="match status" value="1"/>
</dbReference>